<keyword evidence="2" id="KW-1185">Reference proteome</keyword>
<dbReference type="Proteomes" id="UP000531561">
    <property type="component" value="Unassembled WGS sequence"/>
</dbReference>
<gene>
    <name evidence="1" type="ORF">Bfra_000232</name>
</gene>
<comment type="caution">
    <text evidence="1">The sequence shown here is derived from an EMBL/GenBank/DDBJ whole genome shotgun (WGS) entry which is preliminary data.</text>
</comment>
<name>A0A8H6B2P6_9HELO</name>
<dbReference type="AlphaFoldDB" id="A0A8H6B2P6"/>
<reference evidence="1 2" key="1">
    <citation type="journal article" date="2020" name="Phytopathology">
        <title>A high-quality genome resource of Botrytis fragariae, a new and rapidly spreading fungal pathogen causing strawberry gray mold in the U.S.A.</title>
        <authorList>
            <person name="Wu Y."/>
            <person name="Saski C.A."/>
            <person name="Schnabel G."/>
            <person name="Xiao S."/>
            <person name="Hu M."/>
        </authorList>
    </citation>
    <scope>NUCLEOTIDE SEQUENCE [LARGE SCALE GENOMIC DNA]</scope>
    <source>
        <strain evidence="1 2">BVB16</strain>
    </source>
</reference>
<proteinExistence type="predicted"/>
<protein>
    <submittedName>
        <fullName evidence="1">Uncharacterized protein</fullName>
    </submittedName>
</protein>
<dbReference type="EMBL" id="JABFCT010000002">
    <property type="protein sequence ID" value="KAF5878065.1"/>
    <property type="molecule type" value="Genomic_DNA"/>
</dbReference>
<dbReference type="GeneID" id="59254369"/>
<evidence type="ECO:0000313" key="2">
    <source>
        <dbReference type="Proteomes" id="UP000531561"/>
    </source>
</evidence>
<organism evidence="1 2">
    <name type="scientific">Botrytis fragariae</name>
    <dbReference type="NCBI Taxonomy" id="1964551"/>
    <lineage>
        <taxon>Eukaryota</taxon>
        <taxon>Fungi</taxon>
        <taxon>Dikarya</taxon>
        <taxon>Ascomycota</taxon>
        <taxon>Pezizomycotina</taxon>
        <taxon>Leotiomycetes</taxon>
        <taxon>Helotiales</taxon>
        <taxon>Sclerotiniaceae</taxon>
        <taxon>Botrytis</taxon>
    </lineage>
</organism>
<sequence>MDENRCKYVRNTGSGEEKLWALDCEISALCIMLEGAFTVDDAVPSIQPIDIASPSEPDFVHYTTVEL</sequence>
<accession>A0A8H6B2P6</accession>
<dbReference type="RefSeq" id="XP_037197010.1">
    <property type="nucleotide sequence ID" value="XM_037330677.1"/>
</dbReference>
<evidence type="ECO:0000313" key="1">
    <source>
        <dbReference type="EMBL" id="KAF5878065.1"/>
    </source>
</evidence>